<dbReference type="FunFam" id="2.40.50.140:FF:000002">
    <property type="entry name" value="Translation initiation factor IF-1"/>
    <property type="match status" value="1"/>
</dbReference>
<dbReference type="GO" id="GO:0003723">
    <property type="term" value="F:RNA binding"/>
    <property type="evidence" value="ECO:0007669"/>
    <property type="project" value="InterPro"/>
</dbReference>
<evidence type="ECO:0000256" key="1">
    <source>
        <dbReference type="ARBA" id="ARBA00003935"/>
    </source>
</evidence>
<dbReference type="SMART" id="SM00316">
    <property type="entry name" value="S1"/>
    <property type="match status" value="1"/>
</dbReference>
<comment type="similarity">
    <text evidence="2">Belongs to the IF-1 family.</text>
</comment>
<comment type="subunit">
    <text evidence="3">Component of the 30S ribosomal translation pre-initiation complex which assembles on the 30S ribosome in the order IF-2 and IF-3, IF-1 and N-formylmethionyl-tRNA(fMet); mRNA recruitment can occur at any time during PIC assembly.</text>
</comment>
<dbReference type="GO" id="GO:0003743">
    <property type="term" value="F:translation initiation factor activity"/>
    <property type="evidence" value="ECO:0007669"/>
    <property type="project" value="UniProtKB-UniRule"/>
</dbReference>
<dbReference type="GO" id="GO:0005829">
    <property type="term" value="C:cytosol"/>
    <property type="evidence" value="ECO:0007669"/>
    <property type="project" value="TreeGrafter"/>
</dbReference>
<dbReference type="SUPFAM" id="SSF50249">
    <property type="entry name" value="Nucleic acid-binding proteins"/>
    <property type="match status" value="1"/>
</dbReference>
<dbReference type="Gene3D" id="2.40.50.140">
    <property type="entry name" value="Nucleic acid-binding proteins"/>
    <property type="match status" value="1"/>
</dbReference>
<evidence type="ECO:0000259" key="9">
    <source>
        <dbReference type="PROSITE" id="PS50832"/>
    </source>
</evidence>
<evidence type="ECO:0000256" key="5">
    <source>
        <dbReference type="ARBA" id="ARBA00022917"/>
    </source>
</evidence>
<evidence type="ECO:0000256" key="4">
    <source>
        <dbReference type="ARBA" id="ARBA00022540"/>
    </source>
</evidence>
<keyword evidence="4 7" id="KW-0396">Initiation factor</keyword>
<feature type="domain" description="S1-like" evidence="9">
    <location>
        <begin position="52"/>
        <end position="128"/>
    </location>
</feature>
<dbReference type="AlphaFoldDB" id="A0A7S2IMN9"/>
<dbReference type="CDD" id="cd04451">
    <property type="entry name" value="S1_IF1"/>
    <property type="match status" value="1"/>
</dbReference>
<evidence type="ECO:0000256" key="7">
    <source>
        <dbReference type="PROSITE-ProRule" id="PRU00181"/>
    </source>
</evidence>
<dbReference type="HAMAP" id="MF_00075">
    <property type="entry name" value="IF_1"/>
    <property type="match status" value="1"/>
</dbReference>
<evidence type="ECO:0000256" key="6">
    <source>
        <dbReference type="ARBA" id="ARBA00068272"/>
    </source>
</evidence>
<organism evidence="10">
    <name type="scientific">Haptolina brevifila</name>
    <dbReference type="NCBI Taxonomy" id="156173"/>
    <lineage>
        <taxon>Eukaryota</taxon>
        <taxon>Haptista</taxon>
        <taxon>Haptophyta</taxon>
        <taxon>Prymnesiophyceae</taxon>
        <taxon>Prymnesiales</taxon>
        <taxon>Prymnesiaceae</taxon>
        <taxon>Haptolina</taxon>
    </lineage>
</organism>
<name>A0A7S2IMN9_9EUKA</name>
<dbReference type="PANTHER" id="PTHR33370:SF1">
    <property type="entry name" value="TRANSLATION INITIATION FACTOR IF-1, CHLOROPLASTIC"/>
    <property type="match status" value="1"/>
</dbReference>
<keyword evidence="5 7" id="KW-0648">Protein biosynthesis</keyword>
<dbReference type="EMBL" id="HBGU01064401">
    <property type="protein sequence ID" value="CAD9522941.1"/>
    <property type="molecule type" value="Transcribed_RNA"/>
</dbReference>
<dbReference type="NCBIfam" id="TIGR00008">
    <property type="entry name" value="infA"/>
    <property type="match status" value="1"/>
</dbReference>
<dbReference type="GO" id="GO:0043022">
    <property type="term" value="F:ribosome binding"/>
    <property type="evidence" value="ECO:0007669"/>
    <property type="project" value="TreeGrafter"/>
</dbReference>
<evidence type="ECO:0000256" key="3">
    <source>
        <dbReference type="ARBA" id="ARBA00011599"/>
    </source>
</evidence>
<dbReference type="InterPro" id="IPR004368">
    <property type="entry name" value="TIF_IF1"/>
</dbReference>
<dbReference type="Pfam" id="PF01176">
    <property type="entry name" value="eIF-1a"/>
    <property type="match status" value="1"/>
</dbReference>
<reference evidence="10" key="1">
    <citation type="submission" date="2021-01" db="EMBL/GenBank/DDBJ databases">
        <authorList>
            <person name="Corre E."/>
            <person name="Pelletier E."/>
            <person name="Niang G."/>
            <person name="Scheremetjew M."/>
            <person name="Finn R."/>
            <person name="Kale V."/>
            <person name="Holt S."/>
            <person name="Cochrane G."/>
            <person name="Meng A."/>
            <person name="Brown T."/>
            <person name="Cohen L."/>
        </authorList>
    </citation>
    <scope>NUCLEOTIDE SEQUENCE</scope>
    <source>
        <strain evidence="10">UTEX LB 985</strain>
    </source>
</reference>
<comment type="function">
    <text evidence="1">One of the essential components for the initiation of protein synthesis. Stabilizes the binding of IF-2 and IF-3 on the 30S subunit to which N-formylmethionyl-tRNA(fMet) subsequently binds. Helps modulate mRNA selection, yielding the 30S pre-initiation complex (PIC). Upon addition of the 50S ribosomal subunit IF-1, IF-2 and IF-3 are released leaving the mature 70S translation initiation complex.</text>
</comment>
<dbReference type="InterPro" id="IPR003029">
    <property type="entry name" value="S1_domain"/>
</dbReference>
<feature type="chain" id="PRO_5030599580" description="Translation initiation factor IF-1, chloroplastic" evidence="8">
    <location>
        <begin position="25"/>
        <end position="128"/>
    </location>
</feature>
<dbReference type="InterPro" id="IPR006196">
    <property type="entry name" value="RNA-binding_domain_S1_IF1"/>
</dbReference>
<dbReference type="PROSITE" id="PS50832">
    <property type="entry name" value="S1_IF1_TYPE"/>
    <property type="match status" value="1"/>
</dbReference>
<evidence type="ECO:0000256" key="2">
    <source>
        <dbReference type="ARBA" id="ARBA00010939"/>
    </source>
</evidence>
<dbReference type="InterPro" id="IPR012340">
    <property type="entry name" value="NA-bd_OB-fold"/>
</dbReference>
<dbReference type="PANTHER" id="PTHR33370">
    <property type="entry name" value="TRANSLATION INITIATION FACTOR IF-1, CHLOROPLASTIC"/>
    <property type="match status" value="1"/>
</dbReference>
<accession>A0A7S2IMN9</accession>
<protein>
    <recommendedName>
        <fullName evidence="6">Translation initiation factor IF-1, chloroplastic</fullName>
    </recommendedName>
</protein>
<gene>
    <name evidence="10" type="ORF">CBRE1094_LOCUS35094</name>
</gene>
<sequence>MTGCVMTPFLRMLAFLAVISSCSALIVGHGSGVVVSKSPLATSAQRSCTPVLKRSAEERDVLELEGTVTEAMRGADFRVQIDDINQEIVCRISGKIRKFRIKVLVGDRVTCEVSPYDLTKGRITFRKR</sequence>
<keyword evidence="8" id="KW-0732">Signal</keyword>
<feature type="signal peptide" evidence="8">
    <location>
        <begin position="1"/>
        <end position="24"/>
    </location>
</feature>
<evidence type="ECO:0000313" key="10">
    <source>
        <dbReference type="EMBL" id="CAD9522941.1"/>
    </source>
</evidence>
<evidence type="ECO:0000256" key="8">
    <source>
        <dbReference type="SAM" id="SignalP"/>
    </source>
</evidence>
<proteinExistence type="inferred from homology"/>